<name>A0A4U1BS74_9GAMM</name>
<dbReference type="EMBL" id="SWCJ01000007">
    <property type="protein sequence ID" value="TKB54756.1"/>
    <property type="molecule type" value="Genomic_DNA"/>
</dbReference>
<dbReference type="GO" id="GO:0000160">
    <property type="term" value="P:phosphorelay signal transduction system"/>
    <property type="evidence" value="ECO:0007669"/>
    <property type="project" value="UniProtKB-KW"/>
</dbReference>
<protein>
    <submittedName>
        <fullName evidence="4">Histidine kinase</fullName>
    </submittedName>
</protein>
<dbReference type="Gene3D" id="1.20.120.160">
    <property type="entry name" value="HPT domain"/>
    <property type="match status" value="1"/>
</dbReference>
<proteinExistence type="predicted"/>
<evidence type="ECO:0000259" key="3">
    <source>
        <dbReference type="PROSITE" id="PS50894"/>
    </source>
</evidence>
<keyword evidence="4" id="KW-0808">Transferase</keyword>
<dbReference type="SMART" id="SM00073">
    <property type="entry name" value="HPT"/>
    <property type="match status" value="1"/>
</dbReference>
<evidence type="ECO:0000256" key="2">
    <source>
        <dbReference type="PROSITE-ProRule" id="PRU00110"/>
    </source>
</evidence>
<dbReference type="Proteomes" id="UP000305675">
    <property type="component" value="Unassembled WGS sequence"/>
</dbReference>
<evidence type="ECO:0000313" key="5">
    <source>
        <dbReference type="Proteomes" id="UP000305675"/>
    </source>
</evidence>
<comment type="caution">
    <text evidence="4">The sequence shown here is derived from an EMBL/GenBank/DDBJ whole genome shotgun (WGS) entry which is preliminary data.</text>
</comment>
<dbReference type="Pfam" id="PF01627">
    <property type="entry name" value="Hpt"/>
    <property type="match status" value="1"/>
</dbReference>
<keyword evidence="2" id="KW-0597">Phosphoprotein</keyword>
<feature type="domain" description="HPt" evidence="3">
    <location>
        <begin position="22"/>
        <end position="118"/>
    </location>
</feature>
<dbReference type="CDD" id="cd00088">
    <property type="entry name" value="HPT"/>
    <property type="match status" value="1"/>
</dbReference>
<keyword evidence="4" id="KW-0418">Kinase</keyword>
<keyword evidence="5" id="KW-1185">Reference proteome</keyword>
<evidence type="ECO:0000313" key="4">
    <source>
        <dbReference type="EMBL" id="TKB54756.1"/>
    </source>
</evidence>
<dbReference type="AlphaFoldDB" id="A0A4U1BS74"/>
<dbReference type="RefSeq" id="WP_136863556.1">
    <property type="nucleotide sequence ID" value="NZ_SWCJ01000007.1"/>
</dbReference>
<dbReference type="OrthoDB" id="6399795at2"/>
<feature type="modified residue" description="Phosphohistidine" evidence="2">
    <location>
        <position position="61"/>
    </location>
</feature>
<sequence>MAESNEATLDIATLEAYCSAIGASTLLKSVVMFEQMAPEYLQTMAAAIKSGDKPLLCSEAHKLKGAAGSVGLKRIQEFSQLLQHGDQPEWEGAHLEWYKAIESHLDEDIAGLKQYLSR</sequence>
<dbReference type="GO" id="GO:0004672">
    <property type="term" value="F:protein kinase activity"/>
    <property type="evidence" value="ECO:0007669"/>
    <property type="project" value="UniProtKB-ARBA"/>
</dbReference>
<gene>
    <name evidence="4" type="ORF">FCL42_11450</name>
</gene>
<accession>A0A4U1BS74</accession>
<organism evidence="4 5">
    <name type="scientific">Ferrimonas aestuarii</name>
    <dbReference type="NCBI Taxonomy" id="2569539"/>
    <lineage>
        <taxon>Bacteria</taxon>
        <taxon>Pseudomonadati</taxon>
        <taxon>Pseudomonadota</taxon>
        <taxon>Gammaproteobacteria</taxon>
        <taxon>Alteromonadales</taxon>
        <taxon>Ferrimonadaceae</taxon>
        <taxon>Ferrimonas</taxon>
    </lineage>
</organism>
<reference evidence="4 5" key="1">
    <citation type="submission" date="2019-04" db="EMBL/GenBank/DDBJ databases">
        <authorList>
            <person name="Hwang J.C."/>
        </authorList>
    </citation>
    <scope>NUCLEOTIDE SEQUENCE [LARGE SCALE GENOMIC DNA]</scope>
    <source>
        <strain evidence="4 5">IMCC35002</strain>
    </source>
</reference>
<dbReference type="SUPFAM" id="SSF47226">
    <property type="entry name" value="Histidine-containing phosphotransfer domain, HPT domain"/>
    <property type="match status" value="1"/>
</dbReference>
<evidence type="ECO:0000256" key="1">
    <source>
        <dbReference type="ARBA" id="ARBA00023012"/>
    </source>
</evidence>
<dbReference type="PROSITE" id="PS50894">
    <property type="entry name" value="HPT"/>
    <property type="match status" value="1"/>
</dbReference>
<dbReference type="InterPro" id="IPR036641">
    <property type="entry name" value="HPT_dom_sf"/>
</dbReference>
<dbReference type="InterPro" id="IPR008207">
    <property type="entry name" value="Sig_transdc_His_kin_Hpt_dom"/>
</dbReference>
<keyword evidence="1" id="KW-0902">Two-component regulatory system</keyword>